<dbReference type="SUPFAM" id="SSF51735">
    <property type="entry name" value="NAD(P)-binding Rossmann-fold domains"/>
    <property type="match status" value="1"/>
</dbReference>
<dbReference type="GO" id="GO:0004312">
    <property type="term" value="F:fatty acid synthase activity"/>
    <property type="evidence" value="ECO:0007669"/>
    <property type="project" value="TreeGrafter"/>
</dbReference>
<dbReference type="InterPro" id="IPR057326">
    <property type="entry name" value="KR_dom"/>
</dbReference>
<evidence type="ECO:0000256" key="2">
    <source>
        <dbReference type="ARBA" id="ARBA00022553"/>
    </source>
</evidence>
<dbReference type="InterPro" id="IPR042104">
    <property type="entry name" value="PKS_dehydratase_sf"/>
</dbReference>
<dbReference type="Gene3D" id="3.40.50.720">
    <property type="entry name" value="NAD(P)-binding Rossmann-like Domain"/>
    <property type="match status" value="1"/>
</dbReference>
<feature type="non-terminal residue" evidence="4">
    <location>
        <position position="496"/>
    </location>
</feature>
<dbReference type="InterPro" id="IPR036291">
    <property type="entry name" value="NAD(P)-bd_dom_sf"/>
</dbReference>
<name>A0A7J6PUX8_PEROL</name>
<dbReference type="EMBL" id="JABANM010034311">
    <property type="protein sequence ID" value="KAF4699843.1"/>
    <property type="molecule type" value="Genomic_DNA"/>
</dbReference>
<evidence type="ECO:0000256" key="1">
    <source>
        <dbReference type="ARBA" id="ARBA00022450"/>
    </source>
</evidence>
<dbReference type="InterPro" id="IPR002347">
    <property type="entry name" value="SDR_fam"/>
</dbReference>
<dbReference type="AlphaFoldDB" id="A0A7J6PUX8"/>
<keyword evidence="2" id="KW-0597">Phosphoprotein</keyword>
<comment type="caution">
    <text evidence="4">The sequence shown here is derived from an EMBL/GenBank/DDBJ whole genome shotgun (WGS) entry which is preliminary data.</text>
</comment>
<evidence type="ECO:0000259" key="3">
    <source>
        <dbReference type="SMART" id="SM00822"/>
    </source>
</evidence>
<dbReference type="Gene3D" id="3.10.129.110">
    <property type="entry name" value="Polyketide synthase dehydratase"/>
    <property type="match status" value="1"/>
</dbReference>
<dbReference type="PANTHER" id="PTHR43775">
    <property type="entry name" value="FATTY ACID SYNTHASE"/>
    <property type="match status" value="1"/>
</dbReference>
<reference evidence="4 5" key="1">
    <citation type="submission" date="2020-04" db="EMBL/GenBank/DDBJ databases">
        <title>Perkinsus olseni comparative genomics.</title>
        <authorList>
            <person name="Bogema D.R."/>
        </authorList>
    </citation>
    <scope>NUCLEOTIDE SEQUENCE [LARGE SCALE GENOMIC DNA]</scope>
    <source>
        <strain evidence="4">ATCC PRA-205</strain>
    </source>
</reference>
<dbReference type="InterPro" id="IPR050091">
    <property type="entry name" value="PKS_NRPS_Biosynth_Enz"/>
</dbReference>
<evidence type="ECO:0000313" key="4">
    <source>
        <dbReference type="EMBL" id="KAF4699843.1"/>
    </source>
</evidence>
<dbReference type="PANTHER" id="PTHR43775:SF37">
    <property type="entry name" value="SI:DKEY-61P9.11"/>
    <property type="match status" value="1"/>
</dbReference>
<gene>
    <name evidence="4" type="ORF">FOZ62_007032</name>
</gene>
<evidence type="ECO:0000313" key="5">
    <source>
        <dbReference type="Proteomes" id="UP000574390"/>
    </source>
</evidence>
<proteinExistence type="predicted"/>
<dbReference type="GO" id="GO:0006633">
    <property type="term" value="P:fatty acid biosynthetic process"/>
    <property type="evidence" value="ECO:0007669"/>
    <property type="project" value="TreeGrafter"/>
</dbReference>
<dbReference type="InterPro" id="IPR013968">
    <property type="entry name" value="PKS_KR"/>
</dbReference>
<accession>A0A7J6PUX8</accession>
<dbReference type="Proteomes" id="UP000574390">
    <property type="component" value="Unassembled WGS sequence"/>
</dbReference>
<feature type="non-terminal residue" evidence="4">
    <location>
        <position position="1"/>
    </location>
</feature>
<protein>
    <recommendedName>
        <fullName evidence="3">Ketoreductase domain-containing protein</fullName>
    </recommendedName>
</protein>
<keyword evidence="1" id="KW-0596">Phosphopantetheine</keyword>
<dbReference type="PRINTS" id="PR00081">
    <property type="entry name" value="GDHRDH"/>
</dbReference>
<dbReference type="SMART" id="SM00822">
    <property type="entry name" value="PKS_KR"/>
    <property type="match status" value="1"/>
</dbReference>
<feature type="domain" description="Ketoreductase" evidence="3">
    <location>
        <begin position="30"/>
        <end position="198"/>
    </location>
</feature>
<organism evidence="4 5">
    <name type="scientific">Perkinsus olseni</name>
    <name type="common">Perkinsus atlanticus</name>
    <dbReference type="NCBI Taxonomy" id="32597"/>
    <lineage>
        <taxon>Eukaryota</taxon>
        <taxon>Sar</taxon>
        <taxon>Alveolata</taxon>
        <taxon>Perkinsozoa</taxon>
        <taxon>Perkinsea</taxon>
        <taxon>Perkinsida</taxon>
        <taxon>Perkinsidae</taxon>
        <taxon>Perkinsus</taxon>
    </lineage>
</organism>
<dbReference type="Pfam" id="PF08659">
    <property type="entry name" value="KR"/>
    <property type="match status" value="1"/>
</dbReference>
<sequence length="496" mass="53241">VVDGKIKVRQLGRDPQRTPKSDLKEHLLDGVVVVTGGFGGLGRLVAKWAADNLRCSKIVLVGRSASSQPSSLGLSCPVDVRAADVSSRDSLVCALSEYRGTVTTVFHCAGVVEDTLVEHAPSVYEELYQAVAAKVLGPVNLVEALGSEPRYVLFSSSSSAFGSPGQSVYAAANAASDFFAENSAADVLSIQWGGWSKSIAGSMSAKYNVNPAAGERFLAPQQGLQAMGTLLSDLVAGNLKSRSVVVADVSDWQQYLSASGLPREAPLWSLLLPEPGPSWVPSIGQLVTNKKLSWMVDHRTEGGIVVPATAMILWLLGYPRFTTGALEKVAFNKVLWADKGQHIDTTHGEVRDGDTVYASATRREIKRAHPDYVRRALTAESSSADGSWNTVEICDLYQRYYNEGFLYGPSFRLLKAAKRRDGIVVATVSDGRHLAAVMDACTHACALLDPAAFGGYPSSIRSVRFELDRPDGEGCADWRVVVKKSEVNALACSFDL</sequence>